<keyword evidence="3" id="KW-1185">Reference proteome</keyword>
<keyword evidence="1" id="KW-0732">Signal</keyword>
<feature type="chain" id="PRO_5004785395" description="Lipoprotein" evidence="1">
    <location>
        <begin position="20"/>
        <end position="113"/>
    </location>
</feature>
<gene>
    <name evidence="2" type="ORF">NX02_19415</name>
</gene>
<dbReference type="OrthoDB" id="7601711at2"/>
<feature type="signal peptide" evidence="1">
    <location>
        <begin position="1"/>
        <end position="19"/>
    </location>
</feature>
<dbReference type="RefSeq" id="WP_025293710.1">
    <property type="nucleotide sequence ID" value="NZ_CP006644.1"/>
</dbReference>
<proteinExistence type="predicted"/>
<dbReference type="HOGENOM" id="CLU_2318663_0_0_5"/>
<protein>
    <recommendedName>
        <fullName evidence="4">Lipoprotein</fullName>
    </recommendedName>
</protein>
<name>W0AGZ5_9SPHN</name>
<dbReference type="PROSITE" id="PS51257">
    <property type="entry name" value="PROKAR_LIPOPROTEIN"/>
    <property type="match status" value="1"/>
</dbReference>
<dbReference type="AlphaFoldDB" id="W0AGZ5"/>
<dbReference type="Proteomes" id="UP000018851">
    <property type="component" value="Chromosome"/>
</dbReference>
<dbReference type="KEGG" id="ssan:NX02_19415"/>
<reference evidence="2 3" key="1">
    <citation type="submission" date="2013-07" db="EMBL/GenBank/DDBJ databases">
        <title>Completed genome of Sphingomonas sanxanigenens NX02.</title>
        <authorList>
            <person name="Ma T."/>
            <person name="Huang H."/>
            <person name="Wu M."/>
            <person name="Li X."/>
            <person name="Li G."/>
        </authorList>
    </citation>
    <scope>NUCLEOTIDE SEQUENCE [LARGE SCALE GENOMIC DNA]</scope>
    <source>
        <strain evidence="2 3">NX02</strain>
    </source>
</reference>
<dbReference type="PATRIC" id="fig|1123269.5.peg.3799"/>
<evidence type="ECO:0008006" key="4">
    <source>
        <dbReference type="Google" id="ProtNLM"/>
    </source>
</evidence>
<sequence length="113" mass="11966">MHRSICLLAVMLSGCAVTASDLRARAPIASLSSTKAVNEIAACVADQWSKQNGAVASTPRPNGTSVTLTMQDFNVLTMYAADIEDRGSERALTAYAAKGARFKKVSDDLQLCV</sequence>
<dbReference type="STRING" id="1123269.NX02_19415"/>
<evidence type="ECO:0000256" key="1">
    <source>
        <dbReference type="SAM" id="SignalP"/>
    </source>
</evidence>
<dbReference type="EMBL" id="CP006644">
    <property type="protein sequence ID" value="AHE55543.1"/>
    <property type="molecule type" value="Genomic_DNA"/>
</dbReference>
<evidence type="ECO:0000313" key="2">
    <source>
        <dbReference type="EMBL" id="AHE55543.1"/>
    </source>
</evidence>
<organism evidence="2 3">
    <name type="scientific">Sphingomonas sanxanigenens DSM 19645 = NX02</name>
    <dbReference type="NCBI Taxonomy" id="1123269"/>
    <lineage>
        <taxon>Bacteria</taxon>
        <taxon>Pseudomonadati</taxon>
        <taxon>Pseudomonadota</taxon>
        <taxon>Alphaproteobacteria</taxon>
        <taxon>Sphingomonadales</taxon>
        <taxon>Sphingomonadaceae</taxon>
        <taxon>Sphingomonas</taxon>
    </lineage>
</organism>
<accession>W0AGZ5</accession>
<evidence type="ECO:0000313" key="3">
    <source>
        <dbReference type="Proteomes" id="UP000018851"/>
    </source>
</evidence>